<dbReference type="Pfam" id="PF06722">
    <property type="entry name" value="EryCIII-like_C"/>
    <property type="match status" value="1"/>
</dbReference>
<evidence type="ECO:0000313" key="2">
    <source>
        <dbReference type="EMBL" id="MBB6015266.1"/>
    </source>
</evidence>
<dbReference type="CDD" id="cd03784">
    <property type="entry name" value="GT1_Gtf-like"/>
    <property type="match status" value="1"/>
</dbReference>
<dbReference type="SUPFAM" id="SSF53756">
    <property type="entry name" value="UDP-Glycosyltransferase/glycogen phosphorylase"/>
    <property type="match status" value="1"/>
</dbReference>
<evidence type="ECO:0000313" key="3">
    <source>
        <dbReference type="Proteomes" id="UP000629870"/>
    </source>
</evidence>
<protein>
    <submittedName>
        <fullName evidence="2">UDP:flavonoid glycosyltransferase YjiC (YdhE family)</fullName>
    </submittedName>
</protein>
<gene>
    <name evidence="2" type="ORF">HNQ04_000495</name>
</gene>
<dbReference type="InterPro" id="IPR002213">
    <property type="entry name" value="UDP_glucos_trans"/>
</dbReference>
<dbReference type="InterPro" id="IPR010610">
    <property type="entry name" value="EryCIII-like_C"/>
</dbReference>
<reference evidence="2 3" key="1">
    <citation type="submission" date="2020-08" db="EMBL/GenBank/DDBJ databases">
        <title>Genomic Encyclopedia of Type Strains, Phase IV (KMG-IV): sequencing the most valuable type-strain genomes for metagenomic binning, comparative biology and taxonomic classification.</title>
        <authorList>
            <person name="Goeker M."/>
        </authorList>
    </citation>
    <scope>NUCLEOTIDE SEQUENCE [LARGE SCALE GENOMIC DNA]</scope>
    <source>
        <strain evidence="2 3">DSM 12027</strain>
    </source>
</reference>
<dbReference type="Proteomes" id="UP000629870">
    <property type="component" value="Unassembled WGS sequence"/>
</dbReference>
<name>A0ABR6NQR5_9DEIO</name>
<dbReference type="PANTHER" id="PTHR48050:SF13">
    <property type="entry name" value="STEROL 3-BETA-GLUCOSYLTRANSFERASE UGT80A2"/>
    <property type="match status" value="1"/>
</dbReference>
<sequence length="436" mass="46447">MVRPPERCALSRILIASQPIAGHVLPLLPIAQELARRGHALRWYTGRKYAPRVTAAGAEFMPFVHARDFDDADFGATFPGRDRRRGLRQLQYDVRQIFVGGIEGNMDDLRLLQREWPADAVLADQTLVAALLHAEVGGPPCALLGVLPLGIQSRDTAPFGLGLAPSATVLGRTRNRALHWLTQEVVFGGASRDLAAACGRMGVRPRPFALPPSPHLMLQPTVAAFEYPQSDLPPTLHFIGPITPPLPAQLKLPAWWADVLGSPCPVVLVTQGTLANDPRELIVPTVQALKDENLLVIVAGAGGLDELPANARAAAFIPFAALLPHVSVYVTNGGYGGVQSALAHGVPVVVAGGSEDKVEVAGRVAHAGVGVNLRTARPTPERIRRAVLAVLGDSPQRRRAQDLGAEMRRHDAPDEAATLVEQLAGTGRAVESTLSP</sequence>
<evidence type="ECO:0000259" key="1">
    <source>
        <dbReference type="Pfam" id="PF06722"/>
    </source>
</evidence>
<dbReference type="RefSeq" id="WP_249038908.1">
    <property type="nucleotide sequence ID" value="NZ_JACHEW010000002.1"/>
</dbReference>
<dbReference type="InterPro" id="IPR050426">
    <property type="entry name" value="Glycosyltransferase_28"/>
</dbReference>
<dbReference type="Gene3D" id="3.40.50.2000">
    <property type="entry name" value="Glycogen Phosphorylase B"/>
    <property type="match status" value="2"/>
</dbReference>
<accession>A0ABR6NQR5</accession>
<dbReference type="PANTHER" id="PTHR48050">
    <property type="entry name" value="STEROL 3-BETA-GLUCOSYLTRANSFERASE"/>
    <property type="match status" value="1"/>
</dbReference>
<dbReference type="EMBL" id="JACHEW010000002">
    <property type="protein sequence ID" value="MBB6015266.1"/>
    <property type="molecule type" value="Genomic_DNA"/>
</dbReference>
<keyword evidence="3" id="KW-1185">Reference proteome</keyword>
<feature type="domain" description="Erythromycin biosynthesis protein CIII-like C-terminal" evidence="1">
    <location>
        <begin position="300"/>
        <end position="422"/>
    </location>
</feature>
<proteinExistence type="predicted"/>
<comment type="caution">
    <text evidence="2">The sequence shown here is derived from an EMBL/GenBank/DDBJ whole genome shotgun (WGS) entry which is preliminary data.</text>
</comment>
<organism evidence="2 3">
    <name type="scientific">Deinococcus radiopugnans ATCC 19172</name>
    <dbReference type="NCBI Taxonomy" id="585398"/>
    <lineage>
        <taxon>Bacteria</taxon>
        <taxon>Thermotogati</taxon>
        <taxon>Deinococcota</taxon>
        <taxon>Deinococci</taxon>
        <taxon>Deinococcales</taxon>
        <taxon>Deinococcaceae</taxon>
        <taxon>Deinococcus</taxon>
    </lineage>
</organism>